<dbReference type="Proteomes" id="UP001583177">
    <property type="component" value="Unassembled WGS sequence"/>
</dbReference>
<evidence type="ECO:0000313" key="1">
    <source>
        <dbReference type="EMBL" id="KAL1882908.1"/>
    </source>
</evidence>
<comment type="caution">
    <text evidence="1">The sequence shown here is derived from an EMBL/GenBank/DDBJ whole genome shotgun (WGS) entry which is preliminary data.</text>
</comment>
<name>A0ABR3Y3L7_9PEZI</name>
<protein>
    <submittedName>
        <fullName evidence="1">Uncharacterized protein</fullName>
    </submittedName>
</protein>
<reference evidence="1 2" key="1">
    <citation type="journal article" date="2024" name="IMA Fungus">
        <title>IMA Genome - F19 : A genome assembly and annotation guide to empower mycologists, including annotated draft genome sequences of Ceratocystis pirilliformis, Diaporthe australafricana, Fusarium ophioides, Paecilomyces lecythidis, and Sporothrix stenoceras.</title>
        <authorList>
            <person name="Aylward J."/>
            <person name="Wilson A.M."/>
            <person name="Visagie C.M."/>
            <person name="Spraker J."/>
            <person name="Barnes I."/>
            <person name="Buitendag C."/>
            <person name="Ceriani C."/>
            <person name="Del Mar Angel L."/>
            <person name="du Plessis D."/>
            <person name="Fuchs T."/>
            <person name="Gasser K."/>
            <person name="Kramer D."/>
            <person name="Li W."/>
            <person name="Munsamy K."/>
            <person name="Piso A."/>
            <person name="Price J.L."/>
            <person name="Sonnekus B."/>
            <person name="Thomas C."/>
            <person name="van der Nest A."/>
            <person name="van Dijk A."/>
            <person name="van Heerden A."/>
            <person name="van Vuuren N."/>
            <person name="Yilmaz N."/>
            <person name="Duong T.A."/>
            <person name="van der Merwe N.A."/>
            <person name="Wingfield M.J."/>
            <person name="Wingfield B.D."/>
        </authorList>
    </citation>
    <scope>NUCLEOTIDE SEQUENCE [LARGE SCALE GENOMIC DNA]</scope>
    <source>
        <strain evidence="1 2">CMW 18300</strain>
    </source>
</reference>
<evidence type="ECO:0000313" key="2">
    <source>
        <dbReference type="Proteomes" id="UP001583177"/>
    </source>
</evidence>
<dbReference type="EMBL" id="JAWRVE010000003">
    <property type="protein sequence ID" value="KAL1882908.1"/>
    <property type="molecule type" value="Genomic_DNA"/>
</dbReference>
<organism evidence="1 2">
    <name type="scientific">Diaporthe australafricana</name>
    <dbReference type="NCBI Taxonomy" id="127596"/>
    <lineage>
        <taxon>Eukaryota</taxon>
        <taxon>Fungi</taxon>
        <taxon>Dikarya</taxon>
        <taxon>Ascomycota</taxon>
        <taxon>Pezizomycotina</taxon>
        <taxon>Sordariomycetes</taxon>
        <taxon>Sordariomycetidae</taxon>
        <taxon>Diaporthales</taxon>
        <taxon>Diaporthaceae</taxon>
        <taxon>Diaporthe</taxon>
    </lineage>
</organism>
<keyword evidence="2" id="KW-1185">Reference proteome</keyword>
<proteinExistence type="predicted"/>
<accession>A0ABR3Y3L7</accession>
<gene>
    <name evidence="1" type="ORF">Daus18300_000546</name>
</gene>
<sequence>MLNLCPDKVQPDLNDTSLSQYKQAQENLRMVCLVSRRTDAVARQFLYRTAVINNADVLVCFLHSLDRNKSLGQQVKHLWLVVPFHSQDPHYRKPDVSILESSSRLSKITDKAAEKSDTETYMQAKPSMDPWDWQFLDREWGRYENNSGIPTFTEWIEAKGSEVLSLMYIETLYRTNKVESLCFGKISHSTVHFTRPFLKTCIRHEQEQSVVPVWKYNGTSVPFLANLKSLQLLGEKDRRSVVAWSMVEPFLPMPGLQVLKALYDNRKWFTEGGWKTYKRATSDDQCASVTCVDLEQSQLKVEDITEFCTIYPSLECLSVSMSHRGQRGTMILNFEQLLSEEKKFLSTSLAKLEHLTKLVLDLDYEQDVRPLLGPHGALSLAGLDRLVTLQLPLHFLVEMPQPANNPAMTDLRHALPSSVEHLTLTADWGCVQKLGLNGESFWSWWSYIDSHDWADARSTYRPRHAMLDLLESVYGYVAGHFRNLKGVSYCYRNGDGGPNHPCRCVENYTCIECDLSQGLNLYTNIDDSAARIKNISSSLEDQGILVSVVERND</sequence>